<sequence>MKKQKHHTKPSNPVCTIKGYLPIRIALPPPIPGAPSFTTFLYVKEHIAKHKASNASDVSSSTLFVANAPANGPIRTNLFLQSFFQRYGDVARVTVAQDPRKAASPSDNGDATANSAAVEIFRDASLSSVGGDAIRNMEKGDGKFAHVVFSSGKERTRAWKALREDIAGSEEGILKLDEEVMEALVED</sequence>
<dbReference type="Gene3D" id="3.30.70.330">
    <property type="match status" value="1"/>
</dbReference>
<comment type="caution">
    <text evidence="1">The sequence shown here is derived from an EMBL/GenBank/DDBJ whole genome shotgun (WGS) entry which is preliminary data.</text>
</comment>
<dbReference type="AlphaFoldDB" id="A0ABD3NM92"/>
<protein>
    <recommendedName>
        <fullName evidence="3">RRM domain-containing protein</fullName>
    </recommendedName>
</protein>
<accession>A0ABD3NM92</accession>
<keyword evidence="2" id="KW-1185">Reference proteome</keyword>
<evidence type="ECO:0000313" key="1">
    <source>
        <dbReference type="EMBL" id="KAL3776414.1"/>
    </source>
</evidence>
<evidence type="ECO:0008006" key="3">
    <source>
        <dbReference type="Google" id="ProtNLM"/>
    </source>
</evidence>
<evidence type="ECO:0000313" key="2">
    <source>
        <dbReference type="Proteomes" id="UP001516023"/>
    </source>
</evidence>
<dbReference type="InterPro" id="IPR012677">
    <property type="entry name" value="Nucleotide-bd_a/b_plait_sf"/>
</dbReference>
<reference evidence="1 2" key="1">
    <citation type="journal article" date="2020" name="G3 (Bethesda)">
        <title>Improved Reference Genome for Cyclotella cryptica CCMP332, a Model for Cell Wall Morphogenesis, Salinity Adaptation, and Lipid Production in Diatoms (Bacillariophyta).</title>
        <authorList>
            <person name="Roberts W.R."/>
            <person name="Downey K.M."/>
            <person name="Ruck E.C."/>
            <person name="Traller J.C."/>
            <person name="Alverson A.J."/>
        </authorList>
    </citation>
    <scope>NUCLEOTIDE SEQUENCE [LARGE SCALE GENOMIC DNA]</scope>
    <source>
        <strain evidence="1 2">CCMP332</strain>
    </source>
</reference>
<dbReference type="EMBL" id="JABMIG020000493">
    <property type="protein sequence ID" value="KAL3776414.1"/>
    <property type="molecule type" value="Genomic_DNA"/>
</dbReference>
<dbReference type="Proteomes" id="UP001516023">
    <property type="component" value="Unassembled WGS sequence"/>
</dbReference>
<gene>
    <name evidence="1" type="ORF">HJC23_006768</name>
</gene>
<name>A0ABD3NM92_9STRA</name>
<proteinExistence type="predicted"/>
<organism evidence="1 2">
    <name type="scientific">Cyclotella cryptica</name>
    <dbReference type="NCBI Taxonomy" id="29204"/>
    <lineage>
        <taxon>Eukaryota</taxon>
        <taxon>Sar</taxon>
        <taxon>Stramenopiles</taxon>
        <taxon>Ochrophyta</taxon>
        <taxon>Bacillariophyta</taxon>
        <taxon>Coscinodiscophyceae</taxon>
        <taxon>Thalassiosirophycidae</taxon>
        <taxon>Stephanodiscales</taxon>
        <taxon>Stephanodiscaceae</taxon>
        <taxon>Cyclotella</taxon>
    </lineage>
</organism>